<accession>A0ABW1D6R5</accession>
<evidence type="ECO:0000259" key="1">
    <source>
        <dbReference type="PROSITE" id="PS50075"/>
    </source>
</evidence>
<organism evidence="2 3">
    <name type="scientific">Nonomuraea insulae</name>
    <dbReference type="NCBI Taxonomy" id="1616787"/>
    <lineage>
        <taxon>Bacteria</taxon>
        <taxon>Bacillati</taxon>
        <taxon>Actinomycetota</taxon>
        <taxon>Actinomycetes</taxon>
        <taxon>Streptosporangiales</taxon>
        <taxon>Streptosporangiaceae</taxon>
        <taxon>Nonomuraea</taxon>
    </lineage>
</organism>
<dbReference type="InterPro" id="IPR036736">
    <property type="entry name" value="ACP-like_sf"/>
</dbReference>
<name>A0ABW1D6R5_9ACTN</name>
<dbReference type="Gene3D" id="1.10.1200.10">
    <property type="entry name" value="ACP-like"/>
    <property type="match status" value="1"/>
</dbReference>
<dbReference type="PROSITE" id="PS50075">
    <property type="entry name" value="CARRIER"/>
    <property type="match status" value="1"/>
</dbReference>
<protein>
    <submittedName>
        <fullName evidence="2">Phosphopantetheine-binding protein</fullName>
    </submittedName>
</protein>
<dbReference type="InterPro" id="IPR009081">
    <property type="entry name" value="PP-bd_ACP"/>
</dbReference>
<evidence type="ECO:0000313" key="3">
    <source>
        <dbReference type="Proteomes" id="UP001596058"/>
    </source>
</evidence>
<reference evidence="3" key="1">
    <citation type="journal article" date="2019" name="Int. J. Syst. Evol. Microbiol.">
        <title>The Global Catalogue of Microorganisms (GCM) 10K type strain sequencing project: providing services to taxonomists for standard genome sequencing and annotation.</title>
        <authorList>
            <consortium name="The Broad Institute Genomics Platform"/>
            <consortium name="The Broad Institute Genome Sequencing Center for Infectious Disease"/>
            <person name="Wu L."/>
            <person name="Ma J."/>
        </authorList>
    </citation>
    <scope>NUCLEOTIDE SEQUENCE [LARGE SCALE GENOMIC DNA]</scope>
    <source>
        <strain evidence="3">CCUG 53903</strain>
    </source>
</reference>
<dbReference type="Proteomes" id="UP001596058">
    <property type="component" value="Unassembled WGS sequence"/>
</dbReference>
<dbReference type="SUPFAM" id="SSF47336">
    <property type="entry name" value="ACP-like"/>
    <property type="match status" value="1"/>
</dbReference>
<keyword evidence="3" id="KW-1185">Reference proteome</keyword>
<evidence type="ECO:0000313" key="2">
    <source>
        <dbReference type="EMBL" id="MFC5833563.1"/>
    </source>
</evidence>
<feature type="domain" description="Carrier" evidence="1">
    <location>
        <begin position="4"/>
        <end position="82"/>
    </location>
</feature>
<comment type="caution">
    <text evidence="2">The sequence shown here is derived from an EMBL/GenBank/DDBJ whole genome shotgun (WGS) entry which is preliminary data.</text>
</comment>
<dbReference type="RefSeq" id="WP_379522989.1">
    <property type="nucleotide sequence ID" value="NZ_JBHSPA010000094.1"/>
</dbReference>
<proteinExistence type="predicted"/>
<gene>
    <name evidence="2" type="ORF">ACFPZ3_57800</name>
</gene>
<sequence length="88" mass="9595">MKEPLWTPEFEELLREQLSFLTSGTPVPPDKSLYELGLDSINLVSLALAIEDKYGIDISDALLKEGLFSTAAGLWSVITTLRGPADVS</sequence>
<dbReference type="EMBL" id="JBHSPA010000094">
    <property type="protein sequence ID" value="MFC5833563.1"/>
    <property type="molecule type" value="Genomic_DNA"/>
</dbReference>
<dbReference type="Pfam" id="PF00550">
    <property type="entry name" value="PP-binding"/>
    <property type="match status" value="1"/>
</dbReference>